<comment type="subcellular location">
    <subcellularLocation>
        <location evidence="1 8">Cell membrane</location>
        <topology evidence="1 8">Multi-pass membrane protein</topology>
    </subcellularLocation>
</comment>
<proteinExistence type="inferred from homology"/>
<dbReference type="Proteomes" id="UP000261105">
    <property type="component" value="Unassembled WGS sequence"/>
</dbReference>
<dbReference type="PROSITE" id="PS51012">
    <property type="entry name" value="ABC_TM2"/>
    <property type="match status" value="1"/>
</dbReference>
<dbReference type="Proteomes" id="UP000283928">
    <property type="component" value="Unassembled WGS sequence"/>
</dbReference>
<dbReference type="EMBL" id="QSKO01000007">
    <property type="protein sequence ID" value="RHE75961.1"/>
    <property type="molecule type" value="Genomic_DNA"/>
</dbReference>
<evidence type="ECO:0000313" key="17">
    <source>
        <dbReference type="EMBL" id="RGV62107.1"/>
    </source>
</evidence>
<dbReference type="EMBL" id="QSJW01000004">
    <property type="protein sequence ID" value="RHE13321.1"/>
    <property type="molecule type" value="Genomic_DNA"/>
</dbReference>
<dbReference type="EMBL" id="QSHL01000006">
    <property type="protein sequence ID" value="RHC06157.1"/>
    <property type="molecule type" value="Genomic_DNA"/>
</dbReference>
<dbReference type="EMBL" id="RCXQ01000011">
    <property type="protein sequence ID" value="RYT65341.1"/>
    <property type="molecule type" value="Genomic_DNA"/>
</dbReference>
<reference evidence="26 27" key="1">
    <citation type="submission" date="2015-09" db="EMBL/GenBank/DDBJ databases">
        <authorList>
            <consortium name="Pathogen Informatics"/>
        </authorList>
    </citation>
    <scope>NUCLEOTIDE SEQUENCE [LARGE SCALE GENOMIC DNA]</scope>
    <source>
        <strain evidence="10 26">2789STDY5608837</strain>
        <strain evidence="11 27">2789STDY5834921</strain>
    </source>
</reference>
<evidence type="ECO:0000313" key="38">
    <source>
        <dbReference type="Proteomes" id="UP000284644"/>
    </source>
</evidence>
<evidence type="ECO:0000256" key="3">
    <source>
        <dbReference type="ARBA" id="ARBA00022448"/>
    </source>
</evidence>
<evidence type="ECO:0000313" key="12">
    <source>
        <dbReference type="EMBL" id="RGN04433.1"/>
    </source>
</evidence>
<evidence type="ECO:0000313" key="21">
    <source>
        <dbReference type="EMBL" id="RHG16047.1"/>
    </source>
</evidence>
<gene>
    <name evidence="24" type="ORF">DW021_10375</name>
    <name evidence="23" type="ORF">DW040_12190</name>
    <name evidence="22" type="ORF">DW222_13650</name>
    <name evidence="21" type="ORF">DW272_12820</name>
    <name evidence="20" type="ORF">DW723_06605</name>
    <name evidence="19" type="ORF">DW767_08220</name>
    <name evidence="18" type="ORF">DW859_09905</name>
    <name evidence="17" type="ORF">DWW07_13550</name>
    <name evidence="16" type="ORF">DWX77_05675</name>
    <name evidence="15" type="ORF">DWY46_13805</name>
    <name evidence="14" type="ORF">DWZ12_13030</name>
    <name evidence="13" type="ORF">DXB38_13770</name>
    <name evidence="12" type="ORF">DXB81_10875</name>
    <name evidence="25" type="ORF">EAI82_11695</name>
    <name evidence="10" type="ORF">ERS852394_02499</name>
    <name evidence="11" type="ORF">ERS852533_01361</name>
</gene>
<evidence type="ECO:0000313" key="10">
    <source>
        <dbReference type="EMBL" id="CUO56859.1"/>
    </source>
</evidence>
<evidence type="ECO:0000313" key="29">
    <source>
        <dbReference type="Proteomes" id="UP000261222"/>
    </source>
</evidence>
<dbReference type="EMBL" id="CZBA01000006">
    <property type="protein sequence ID" value="CUP43958.1"/>
    <property type="molecule type" value="Genomic_DNA"/>
</dbReference>
<accession>A0A174NBK1</accession>
<evidence type="ECO:0000313" key="25">
    <source>
        <dbReference type="EMBL" id="RYT65341.1"/>
    </source>
</evidence>
<keyword evidence="6 8" id="KW-1133">Transmembrane helix</keyword>
<evidence type="ECO:0000313" key="18">
    <source>
        <dbReference type="EMBL" id="RHC06157.1"/>
    </source>
</evidence>
<dbReference type="PANTHER" id="PTHR30413:SF10">
    <property type="entry name" value="CAPSULE POLYSACCHARIDE EXPORT INNER-MEMBRANE PROTEIN CTRC"/>
    <property type="match status" value="1"/>
</dbReference>
<dbReference type="EMBL" id="QRJH01000007">
    <property type="protein sequence ID" value="RHH17063.1"/>
    <property type="molecule type" value="Genomic_DNA"/>
</dbReference>
<sequence length="261" mass="30558">MFKRFRDDMKKYWKYAIYSSKAQLKAEVANSYLNWLWWVLDPLCFMLIYVFMFGYVFKSKEQYFAIFVFVGITLWDFFNKCLLQSVKIIKNNKPIVSKVYIPKFILLVIRICVNGFKMCISLLIIVAMLAIWRVPLTLNILYVIPILITLVTVVFGISCFLLHYGVFVEDLGNVLRIALRLVFYLTGVFWNIMSRLPAPYNNYIGKGNPIAFLITSMRQCVIYGQAPHRKLLLLWFLIGLVLCALGIRKIYKSENSYVKVI</sequence>
<feature type="transmembrane region" description="Helical" evidence="8">
    <location>
        <begin position="140"/>
        <end position="162"/>
    </location>
</feature>
<evidence type="ECO:0000313" key="27">
    <source>
        <dbReference type="Proteomes" id="UP000095413"/>
    </source>
</evidence>
<evidence type="ECO:0000313" key="16">
    <source>
        <dbReference type="EMBL" id="RGS75055.1"/>
    </source>
</evidence>
<evidence type="ECO:0000256" key="6">
    <source>
        <dbReference type="ARBA" id="ARBA00022989"/>
    </source>
</evidence>
<dbReference type="EMBL" id="CYZD01000014">
    <property type="protein sequence ID" value="CUO56859.1"/>
    <property type="molecule type" value="Genomic_DNA"/>
</dbReference>
<keyword evidence="5 8" id="KW-0812">Transmembrane</keyword>
<dbReference type="EMBL" id="QRZI01000010">
    <property type="protein sequence ID" value="RGV62107.1"/>
    <property type="molecule type" value="Genomic_DNA"/>
</dbReference>
<evidence type="ECO:0000256" key="4">
    <source>
        <dbReference type="ARBA" id="ARBA00022475"/>
    </source>
</evidence>
<dbReference type="Proteomes" id="UP000284220">
    <property type="component" value="Unassembled WGS sequence"/>
</dbReference>
<dbReference type="InterPro" id="IPR047817">
    <property type="entry name" value="ABC2_TM_bact-type"/>
</dbReference>
<dbReference type="Proteomes" id="UP000265828">
    <property type="component" value="Unassembled WGS sequence"/>
</dbReference>
<dbReference type="EMBL" id="QSUZ01000023">
    <property type="protein sequence ID" value="RGN85499.1"/>
    <property type="molecule type" value="Genomic_DNA"/>
</dbReference>
<evidence type="ECO:0000313" key="22">
    <source>
        <dbReference type="EMBL" id="RHH17063.1"/>
    </source>
</evidence>
<dbReference type="Proteomes" id="UP000261222">
    <property type="component" value="Unassembled WGS sequence"/>
</dbReference>
<evidence type="ECO:0000313" key="40">
    <source>
        <dbReference type="Proteomes" id="UP000285897"/>
    </source>
</evidence>
<dbReference type="Pfam" id="PF01061">
    <property type="entry name" value="ABC2_membrane"/>
    <property type="match status" value="1"/>
</dbReference>
<dbReference type="EMBL" id="QRSS01000017">
    <property type="protein sequence ID" value="RGQ03412.1"/>
    <property type="molecule type" value="Genomic_DNA"/>
</dbReference>
<evidence type="ECO:0000313" key="13">
    <source>
        <dbReference type="EMBL" id="RGN85499.1"/>
    </source>
</evidence>
<dbReference type="EMBL" id="QRVV01000011">
    <property type="protein sequence ID" value="RGS75055.1"/>
    <property type="molecule type" value="Genomic_DNA"/>
</dbReference>
<dbReference type="Proteomes" id="UP000285897">
    <property type="component" value="Unassembled WGS sequence"/>
</dbReference>
<feature type="transmembrane region" description="Helical" evidence="8">
    <location>
        <begin position="63"/>
        <end position="83"/>
    </location>
</feature>
<protein>
    <recommendedName>
        <fullName evidence="8">Transport permease protein</fullName>
    </recommendedName>
</protein>
<evidence type="ECO:0000313" key="28">
    <source>
        <dbReference type="Proteomes" id="UP000261105"/>
    </source>
</evidence>
<dbReference type="RefSeq" id="WP_005425252.1">
    <property type="nucleotide sequence ID" value="NZ_CABJDZ010000005.1"/>
</dbReference>
<evidence type="ECO:0000256" key="1">
    <source>
        <dbReference type="ARBA" id="ARBA00004651"/>
    </source>
</evidence>
<evidence type="ECO:0000313" key="39">
    <source>
        <dbReference type="Proteomes" id="UP000285839"/>
    </source>
</evidence>
<dbReference type="Proteomes" id="UP000284024">
    <property type="component" value="Unassembled WGS sequence"/>
</dbReference>
<feature type="domain" description="ABC transmembrane type-2" evidence="9">
    <location>
        <begin position="33"/>
        <end position="253"/>
    </location>
</feature>
<evidence type="ECO:0000313" key="23">
    <source>
        <dbReference type="EMBL" id="RHK94416.1"/>
    </source>
</evidence>
<dbReference type="Proteomes" id="UP000095413">
    <property type="component" value="Unassembled WGS sequence"/>
</dbReference>
<comment type="similarity">
    <text evidence="2 8">Belongs to the ABC-2 integral membrane protein family.</text>
</comment>
<dbReference type="GeneID" id="79802661"/>
<feature type="transmembrane region" description="Helical" evidence="8">
    <location>
        <begin position="174"/>
        <end position="193"/>
    </location>
</feature>
<evidence type="ECO:0000313" key="31">
    <source>
        <dbReference type="Proteomes" id="UP000265828"/>
    </source>
</evidence>
<evidence type="ECO:0000256" key="8">
    <source>
        <dbReference type="RuleBase" id="RU361157"/>
    </source>
</evidence>
<dbReference type="EMBL" id="QRHZ01000007">
    <property type="protein sequence ID" value="RHG16047.1"/>
    <property type="molecule type" value="Genomic_DNA"/>
</dbReference>
<evidence type="ECO:0000313" key="34">
    <source>
        <dbReference type="Proteomes" id="UP000284024"/>
    </source>
</evidence>
<evidence type="ECO:0000313" key="15">
    <source>
        <dbReference type="EMBL" id="RGR46958.1"/>
    </source>
</evidence>
<evidence type="ECO:0000313" key="33">
    <source>
        <dbReference type="Proteomes" id="UP000283928"/>
    </source>
</evidence>
<keyword evidence="3 8" id="KW-0813">Transport</keyword>
<evidence type="ECO:0000256" key="7">
    <source>
        <dbReference type="ARBA" id="ARBA00023136"/>
    </source>
</evidence>
<evidence type="ECO:0000313" key="37">
    <source>
        <dbReference type="Proteomes" id="UP000284267"/>
    </source>
</evidence>
<dbReference type="Proteomes" id="UP000284267">
    <property type="component" value="Unassembled WGS sequence"/>
</dbReference>
<evidence type="ECO:0000313" key="11">
    <source>
        <dbReference type="EMBL" id="CUP43958.1"/>
    </source>
</evidence>
<dbReference type="GO" id="GO:0005886">
    <property type="term" value="C:plasma membrane"/>
    <property type="evidence" value="ECO:0007669"/>
    <property type="project" value="UniProtKB-SubCell"/>
</dbReference>
<dbReference type="OrthoDB" id="9794365at2"/>
<keyword evidence="7 8" id="KW-0472">Membrane</keyword>
<evidence type="ECO:0000313" key="26">
    <source>
        <dbReference type="Proteomes" id="UP000095409"/>
    </source>
</evidence>
<evidence type="ECO:0000313" key="36">
    <source>
        <dbReference type="Proteomes" id="UP000284242"/>
    </source>
</evidence>
<feature type="transmembrane region" description="Helical" evidence="8">
    <location>
        <begin position="35"/>
        <end position="57"/>
    </location>
</feature>
<evidence type="ECO:0000313" key="24">
    <source>
        <dbReference type="EMBL" id="RHL46625.1"/>
    </source>
</evidence>
<dbReference type="Proteomes" id="UP000293506">
    <property type="component" value="Unassembled WGS sequence"/>
</dbReference>
<reference evidence="25 41" key="3">
    <citation type="journal article" date="2019" name="Science, e1252229">
        <title>Invertible promoters mediate bacterial phase variation, antibiotic resistance, and host adaptation in the gut.</title>
        <authorList>
            <person name="Jiang X."/>
            <person name="Hall A.B."/>
            <person name="Arthur T.D."/>
            <person name="Plichta D.R."/>
            <person name="Covington C.T."/>
            <person name="Poyet M."/>
            <person name="Crothers J."/>
            <person name="Moses P.L."/>
            <person name="Tolonen A.C."/>
            <person name="Vlamakis H."/>
            <person name="Alm E.J."/>
            <person name="Xavier R.J."/>
        </authorList>
    </citation>
    <scope>NUCLEOTIDE SEQUENCE [LARGE SCALE GENOMIC DNA]</scope>
    <source>
        <strain evidence="25">Af_0058</strain>
        <strain evidence="41">af_0058</strain>
    </source>
</reference>
<evidence type="ECO:0000313" key="20">
    <source>
        <dbReference type="EMBL" id="RHE75961.1"/>
    </source>
</evidence>
<dbReference type="Proteomes" id="UP000284644">
    <property type="component" value="Unassembled WGS sequence"/>
</dbReference>
<feature type="transmembrane region" description="Helical" evidence="8">
    <location>
        <begin position="104"/>
        <end position="134"/>
    </location>
</feature>
<dbReference type="EMBL" id="QROE01000005">
    <property type="protein sequence ID" value="RHK94416.1"/>
    <property type="molecule type" value="Genomic_DNA"/>
</dbReference>
<evidence type="ECO:0000256" key="5">
    <source>
        <dbReference type="ARBA" id="ARBA00022692"/>
    </source>
</evidence>
<dbReference type="EMBL" id="QRUH01000012">
    <property type="protein sequence ID" value="RGR46958.1"/>
    <property type="molecule type" value="Genomic_DNA"/>
</dbReference>
<evidence type="ECO:0000313" key="19">
    <source>
        <dbReference type="EMBL" id="RHE13321.1"/>
    </source>
</evidence>
<evidence type="ECO:0000313" key="30">
    <source>
        <dbReference type="Proteomes" id="UP000265808"/>
    </source>
</evidence>
<dbReference type="Proteomes" id="UP000095409">
    <property type="component" value="Unassembled WGS sequence"/>
</dbReference>
<dbReference type="InterPro" id="IPR013525">
    <property type="entry name" value="ABC2_TM"/>
</dbReference>
<dbReference type="GO" id="GO:0140359">
    <property type="term" value="F:ABC-type transporter activity"/>
    <property type="evidence" value="ECO:0007669"/>
    <property type="project" value="InterPro"/>
</dbReference>
<dbReference type="GO" id="GO:0015920">
    <property type="term" value="P:lipopolysaccharide transport"/>
    <property type="evidence" value="ECO:0007669"/>
    <property type="project" value="TreeGrafter"/>
</dbReference>
<dbReference type="Proteomes" id="UP000265808">
    <property type="component" value="Unassembled WGS sequence"/>
</dbReference>
<evidence type="ECO:0000256" key="2">
    <source>
        <dbReference type="ARBA" id="ARBA00007783"/>
    </source>
</evidence>
<name>A0A174NBK1_9FIRM</name>
<reference evidence="28 29" key="2">
    <citation type="submission" date="2018-08" db="EMBL/GenBank/DDBJ databases">
        <title>A genome reference for cultivated species of the human gut microbiota.</title>
        <authorList>
            <person name="Zou Y."/>
            <person name="Xue W."/>
            <person name="Luo G."/>
        </authorList>
    </citation>
    <scope>NUCLEOTIDE SEQUENCE [LARGE SCALE GENOMIC DNA]</scope>
    <source>
        <strain evidence="17 31">AF14-23</strain>
        <strain evidence="16 36">AF21-24</strain>
        <strain evidence="15 39">AF25-21</strain>
        <strain evidence="14 32">AF29-2BH</strain>
        <strain evidence="24 40">AF37-6AC</strain>
        <strain evidence="23 37">AF39-4</strain>
        <strain evidence="22 34">AM18-2AC</strain>
        <strain evidence="21 35">AM22-9LB</strain>
        <strain evidence="20 33">AM27-32LB</strain>
        <strain evidence="19 38">AM29-25AC</strain>
        <strain evidence="18 30">AM37-4AC</strain>
        <strain evidence="13 28">OM03-6</strain>
        <strain evidence="12 29">OM06-11AA</strain>
    </source>
</reference>
<dbReference type="Proteomes" id="UP000283585">
    <property type="component" value="Unassembled WGS sequence"/>
</dbReference>
<dbReference type="Proteomes" id="UP000285839">
    <property type="component" value="Unassembled WGS sequence"/>
</dbReference>
<evidence type="ECO:0000313" key="35">
    <source>
        <dbReference type="Proteomes" id="UP000284220"/>
    </source>
</evidence>
<dbReference type="PANTHER" id="PTHR30413">
    <property type="entry name" value="INNER MEMBRANE TRANSPORT PERMEASE"/>
    <property type="match status" value="1"/>
</dbReference>
<evidence type="ECO:0000313" key="41">
    <source>
        <dbReference type="Proteomes" id="UP000293506"/>
    </source>
</evidence>
<evidence type="ECO:0000259" key="9">
    <source>
        <dbReference type="PROSITE" id="PS51012"/>
    </source>
</evidence>
<dbReference type="Proteomes" id="UP000284242">
    <property type="component" value="Unassembled WGS sequence"/>
</dbReference>
<dbReference type="AlphaFoldDB" id="A0A174NBK1"/>
<dbReference type="EMBL" id="QSUB01000004">
    <property type="protein sequence ID" value="RGN04433.1"/>
    <property type="molecule type" value="Genomic_DNA"/>
</dbReference>
<keyword evidence="4 8" id="KW-1003">Cell membrane</keyword>
<organism evidence="11 27">
    <name type="scientific">Blautia obeum</name>
    <dbReference type="NCBI Taxonomy" id="40520"/>
    <lineage>
        <taxon>Bacteria</taxon>
        <taxon>Bacillati</taxon>
        <taxon>Bacillota</taxon>
        <taxon>Clostridia</taxon>
        <taxon>Lachnospirales</taxon>
        <taxon>Lachnospiraceae</taxon>
        <taxon>Blautia</taxon>
    </lineage>
</organism>
<evidence type="ECO:0000313" key="32">
    <source>
        <dbReference type="Proteomes" id="UP000283585"/>
    </source>
</evidence>
<evidence type="ECO:0000313" key="14">
    <source>
        <dbReference type="EMBL" id="RGQ03412.1"/>
    </source>
</evidence>
<feature type="transmembrane region" description="Helical" evidence="8">
    <location>
        <begin position="232"/>
        <end position="251"/>
    </location>
</feature>
<dbReference type="EMBL" id="QROS01000007">
    <property type="protein sequence ID" value="RHL46625.1"/>
    <property type="molecule type" value="Genomic_DNA"/>
</dbReference>